<evidence type="ECO:0000259" key="3">
    <source>
        <dbReference type="Pfam" id="PF14417"/>
    </source>
</evidence>
<dbReference type="RefSeq" id="WP_187242971.1">
    <property type="nucleotide sequence ID" value="NZ_BAAAOK010000028.1"/>
</dbReference>
<keyword evidence="5" id="KW-1185">Reference proteome</keyword>
<accession>A0ABR7LNG5</accession>
<protein>
    <submittedName>
        <fullName evidence="4">Sensor histidine kinase</fullName>
    </submittedName>
</protein>
<dbReference type="SUPFAM" id="SSF55874">
    <property type="entry name" value="ATPase domain of HSP90 chaperone/DNA topoisomerase II/histidine kinase"/>
    <property type="match status" value="1"/>
</dbReference>
<gene>
    <name evidence="4" type="ORF">HKK74_10665</name>
</gene>
<dbReference type="PANTHER" id="PTHR35526:SF3">
    <property type="entry name" value="ANTI-SIGMA-F FACTOR RSBW"/>
    <property type="match status" value="1"/>
</dbReference>
<feature type="domain" description="MEDS" evidence="3">
    <location>
        <begin position="6"/>
        <end position="148"/>
    </location>
</feature>
<organism evidence="4 5">
    <name type="scientific">Actinomadura alba</name>
    <dbReference type="NCBI Taxonomy" id="406431"/>
    <lineage>
        <taxon>Bacteria</taxon>
        <taxon>Bacillati</taxon>
        <taxon>Actinomycetota</taxon>
        <taxon>Actinomycetes</taxon>
        <taxon>Streptosporangiales</taxon>
        <taxon>Thermomonosporaceae</taxon>
        <taxon>Actinomadura</taxon>
    </lineage>
</organism>
<comment type="caution">
    <text evidence="4">The sequence shown here is derived from an EMBL/GenBank/DDBJ whole genome shotgun (WGS) entry which is preliminary data.</text>
</comment>
<evidence type="ECO:0000313" key="5">
    <source>
        <dbReference type="Proteomes" id="UP000805614"/>
    </source>
</evidence>
<evidence type="ECO:0000313" key="4">
    <source>
        <dbReference type="EMBL" id="MBC6465958.1"/>
    </source>
</evidence>
<keyword evidence="4" id="KW-0418">Kinase</keyword>
<keyword evidence="4" id="KW-0808">Transferase</keyword>
<dbReference type="Pfam" id="PF14417">
    <property type="entry name" value="MEDS"/>
    <property type="match status" value="1"/>
</dbReference>
<dbReference type="PANTHER" id="PTHR35526">
    <property type="entry name" value="ANTI-SIGMA-F FACTOR RSBW-RELATED"/>
    <property type="match status" value="1"/>
</dbReference>
<keyword evidence="1" id="KW-0723">Serine/threonine-protein kinase</keyword>
<proteinExistence type="predicted"/>
<dbReference type="GO" id="GO:0016301">
    <property type="term" value="F:kinase activity"/>
    <property type="evidence" value="ECO:0007669"/>
    <property type="project" value="UniProtKB-KW"/>
</dbReference>
<dbReference type="Gene3D" id="3.30.565.10">
    <property type="entry name" value="Histidine kinase-like ATPase, C-terminal domain"/>
    <property type="match status" value="1"/>
</dbReference>
<dbReference type="InterPro" id="IPR003594">
    <property type="entry name" value="HATPase_dom"/>
</dbReference>
<dbReference type="InterPro" id="IPR047718">
    <property type="entry name" value="RsbA-like_anti_sig"/>
</dbReference>
<dbReference type="InterPro" id="IPR025847">
    <property type="entry name" value="MEDS_domain"/>
</dbReference>
<dbReference type="Pfam" id="PF13581">
    <property type="entry name" value="HATPase_c_2"/>
    <property type="match status" value="1"/>
</dbReference>
<reference evidence="4 5" key="1">
    <citation type="submission" date="2020-06" db="EMBL/GenBank/DDBJ databases">
        <title>Actinomadura xiongansis sp. nov., isolated from soil of Baiyangdian.</title>
        <authorList>
            <person name="Zhang X."/>
        </authorList>
    </citation>
    <scope>NUCLEOTIDE SEQUENCE [LARGE SCALE GENOMIC DNA]</scope>
    <source>
        <strain evidence="4 5">HBUM206468</strain>
    </source>
</reference>
<dbReference type="EMBL" id="JABVEC010000006">
    <property type="protein sequence ID" value="MBC6465958.1"/>
    <property type="molecule type" value="Genomic_DNA"/>
</dbReference>
<name>A0ABR7LNG5_9ACTN</name>
<dbReference type="NCBIfam" id="NF041045">
    <property type="entry name" value="RsbA_anti_sig"/>
    <property type="match status" value="1"/>
</dbReference>
<dbReference type="CDD" id="cd16936">
    <property type="entry name" value="HATPase_RsbW-like"/>
    <property type="match status" value="1"/>
</dbReference>
<dbReference type="Proteomes" id="UP000805614">
    <property type="component" value="Unassembled WGS sequence"/>
</dbReference>
<sequence>MTGLVHRALMYGGQDDVLHVTVPFLRAGLETDEAILAVLPLAHIEALRDVFGPDAASMQFADATEWYEHPVRTIAAFDDFARSKAPRRVRALAEPVWTGRSPVETVEWHRYEAVANIAFAHYGAQAICLYDRHHLDDEVISGALRTHPEVIDRGGARNSGAFVEPTVFNIECDRPPLPPPRGAVESLPIATVDDLHDLRAFVTERARRHGQADGALGNLLIAVTEVATNALRHGAPPIELSVWTEDAALVCEVTDHGHWGHDALLGLLPPQSAAAGGFGLWAARMLVDVVHVRTGGSGTVVRLRTAL</sequence>
<feature type="domain" description="Histidine kinase/HSP90-like ATPase" evidence="2">
    <location>
        <begin position="190"/>
        <end position="304"/>
    </location>
</feature>
<evidence type="ECO:0000256" key="1">
    <source>
        <dbReference type="ARBA" id="ARBA00022527"/>
    </source>
</evidence>
<evidence type="ECO:0000259" key="2">
    <source>
        <dbReference type="Pfam" id="PF13581"/>
    </source>
</evidence>
<dbReference type="InterPro" id="IPR050267">
    <property type="entry name" value="Anti-sigma-factor_SerPK"/>
</dbReference>
<dbReference type="InterPro" id="IPR036890">
    <property type="entry name" value="HATPase_C_sf"/>
</dbReference>